<evidence type="ECO:0000313" key="4">
    <source>
        <dbReference type="EMBL" id="QDU90032.1"/>
    </source>
</evidence>
<dbReference type="InterPro" id="IPR045584">
    <property type="entry name" value="Pilin-like"/>
</dbReference>
<dbReference type="Pfam" id="PF07596">
    <property type="entry name" value="SBP_bac_10"/>
    <property type="match status" value="1"/>
</dbReference>
<accession>A0A518DF21</accession>
<gene>
    <name evidence="4" type="ORF">Pla175_34310</name>
</gene>
<keyword evidence="2" id="KW-1133">Transmembrane helix</keyword>
<dbReference type="Proteomes" id="UP000317429">
    <property type="component" value="Chromosome"/>
</dbReference>
<evidence type="ECO:0000256" key="1">
    <source>
        <dbReference type="SAM" id="MobiDB-lite"/>
    </source>
</evidence>
<dbReference type="OrthoDB" id="248052at2"/>
<evidence type="ECO:0000256" key="2">
    <source>
        <dbReference type="SAM" id="Phobius"/>
    </source>
</evidence>
<dbReference type="PANTHER" id="PTHR30093:SF2">
    <property type="entry name" value="TYPE II SECRETION SYSTEM PROTEIN H"/>
    <property type="match status" value="1"/>
</dbReference>
<reference evidence="4 5" key="1">
    <citation type="submission" date="2019-02" db="EMBL/GenBank/DDBJ databases">
        <title>Deep-cultivation of Planctomycetes and their phenomic and genomic characterization uncovers novel biology.</title>
        <authorList>
            <person name="Wiegand S."/>
            <person name="Jogler M."/>
            <person name="Boedeker C."/>
            <person name="Pinto D."/>
            <person name="Vollmers J."/>
            <person name="Rivas-Marin E."/>
            <person name="Kohn T."/>
            <person name="Peeters S.H."/>
            <person name="Heuer A."/>
            <person name="Rast P."/>
            <person name="Oberbeckmann S."/>
            <person name="Bunk B."/>
            <person name="Jeske O."/>
            <person name="Meyerdierks A."/>
            <person name="Storesund J.E."/>
            <person name="Kallscheuer N."/>
            <person name="Luecker S."/>
            <person name="Lage O.M."/>
            <person name="Pohl T."/>
            <person name="Merkel B.J."/>
            <person name="Hornburger P."/>
            <person name="Mueller R.-W."/>
            <person name="Bruemmer F."/>
            <person name="Labrenz M."/>
            <person name="Spormann A.M."/>
            <person name="Op den Camp H."/>
            <person name="Overmann J."/>
            <person name="Amann R."/>
            <person name="Jetten M.S.M."/>
            <person name="Mascher T."/>
            <person name="Medema M.H."/>
            <person name="Devos D.P."/>
            <person name="Kaster A.-K."/>
            <person name="Ovreas L."/>
            <person name="Rohde M."/>
            <person name="Galperin M.Y."/>
            <person name="Jogler C."/>
        </authorList>
    </citation>
    <scope>NUCLEOTIDE SEQUENCE [LARGE SCALE GENOMIC DNA]</scope>
    <source>
        <strain evidence="4 5">Pla175</strain>
    </source>
</reference>
<proteinExistence type="predicted"/>
<protein>
    <recommendedName>
        <fullName evidence="3">DUF1559 domain-containing protein</fullName>
    </recommendedName>
</protein>
<dbReference type="NCBIfam" id="TIGR02532">
    <property type="entry name" value="IV_pilin_GFxxxE"/>
    <property type="match status" value="1"/>
</dbReference>
<dbReference type="RefSeq" id="WP_145292136.1">
    <property type="nucleotide sequence ID" value="NZ_CP036291.1"/>
</dbReference>
<keyword evidence="5" id="KW-1185">Reference proteome</keyword>
<dbReference type="PANTHER" id="PTHR30093">
    <property type="entry name" value="GENERAL SECRETION PATHWAY PROTEIN G"/>
    <property type="match status" value="1"/>
</dbReference>
<dbReference type="NCBIfam" id="TIGR04294">
    <property type="entry name" value="pre_pil_HX9DG"/>
    <property type="match status" value="1"/>
</dbReference>
<dbReference type="AlphaFoldDB" id="A0A518DF21"/>
<dbReference type="InterPro" id="IPR027558">
    <property type="entry name" value="Pre_pil_HX9DG_C"/>
</dbReference>
<dbReference type="EMBL" id="CP036291">
    <property type="protein sequence ID" value="QDU90032.1"/>
    <property type="molecule type" value="Genomic_DNA"/>
</dbReference>
<feature type="domain" description="DUF1559" evidence="3">
    <location>
        <begin position="39"/>
        <end position="343"/>
    </location>
</feature>
<keyword evidence="2" id="KW-0812">Transmembrane</keyword>
<feature type="region of interest" description="Disordered" evidence="1">
    <location>
        <begin position="178"/>
        <end position="197"/>
    </location>
</feature>
<dbReference type="SUPFAM" id="SSF54523">
    <property type="entry name" value="Pili subunits"/>
    <property type="match status" value="1"/>
</dbReference>
<dbReference type="KEGG" id="pnd:Pla175_34310"/>
<sequence>MGTTYTGRTNKPNAFTLVELLVVIAIIGILVALLLPAVQAAREAARRSSCQNNLRNHALACMNYESTNGRFPPGAEYSGKSGSGNNGFSWNVLVLPYIEESALAQQLGQEIDKRNASTPNNPFQAYDLVNMSKGVTELFRCPSDPNAIDMLQTTGELPACTYYAIAGSASSRANTVLPTTARTPNSDYLKEADGTTDNGHINKDGVMPLLGRVRHGQISDGTSKTFLLGEGWYQLRAWAIGVWWTGKRETTGAGGVLIPPKELLGKSFVFSTRNIDFRYPPNPNLQTVGYYTYHEDDDRPDFITGSPKTMQLNNLPFGSAHPGGALFAHADGSVEYVTDDVDMLLYVAKASRNGEEVVSQN</sequence>
<evidence type="ECO:0000313" key="5">
    <source>
        <dbReference type="Proteomes" id="UP000317429"/>
    </source>
</evidence>
<keyword evidence="2" id="KW-0472">Membrane</keyword>
<dbReference type="Pfam" id="PF07963">
    <property type="entry name" value="N_methyl"/>
    <property type="match status" value="1"/>
</dbReference>
<evidence type="ECO:0000259" key="3">
    <source>
        <dbReference type="Pfam" id="PF07596"/>
    </source>
</evidence>
<feature type="transmembrane region" description="Helical" evidence="2">
    <location>
        <begin position="20"/>
        <end position="38"/>
    </location>
</feature>
<name>A0A518DF21_9BACT</name>
<organism evidence="4 5">
    <name type="scientific">Pirellulimonas nuda</name>
    <dbReference type="NCBI Taxonomy" id="2528009"/>
    <lineage>
        <taxon>Bacteria</taxon>
        <taxon>Pseudomonadati</taxon>
        <taxon>Planctomycetota</taxon>
        <taxon>Planctomycetia</taxon>
        <taxon>Pirellulales</taxon>
        <taxon>Lacipirellulaceae</taxon>
        <taxon>Pirellulimonas</taxon>
    </lineage>
</organism>
<dbReference type="InterPro" id="IPR012902">
    <property type="entry name" value="N_methyl_site"/>
</dbReference>
<dbReference type="Gene3D" id="3.30.700.10">
    <property type="entry name" value="Glycoprotein, Type 4 Pilin"/>
    <property type="match status" value="1"/>
</dbReference>
<dbReference type="InterPro" id="IPR011453">
    <property type="entry name" value="DUF1559"/>
</dbReference>